<protein>
    <submittedName>
        <fullName evidence="2">Uncharacterized protein</fullName>
    </submittedName>
</protein>
<organism evidence="2 3">
    <name type="scientific">Lactarius akahatsu</name>
    <dbReference type="NCBI Taxonomy" id="416441"/>
    <lineage>
        <taxon>Eukaryota</taxon>
        <taxon>Fungi</taxon>
        <taxon>Dikarya</taxon>
        <taxon>Basidiomycota</taxon>
        <taxon>Agaricomycotina</taxon>
        <taxon>Agaricomycetes</taxon>
        <taxon>Russulales</taxon>
        <taxon>Russulaceae</taxon>
        <taxon>Lactarius</taxon>
    </lineage>
</organism>
<gene>
    <name evidence="2" type="ORF">EDB92DRAFT_1946685</name>
</gene>
<dbReference type="EMBL" id="JAKELL010000031">
    <property type="protein sequence ID" value="KAH8990348.1"/>
    <property type="molecule type" value="Genomic_DNA"/>
</dbReference>
<evidence type="ECO:0000313" key="3">
    <source>
        <dbReference type="Proteomes" id="UP001201163"/>
    </source>
</evidence>
<dbReference type="AlphaFoldDB" id="A0AAD4QD83"/>
<feature type="compositionally biased region" description="Acidic residues" evidence="1">
    <location>
        <begin position="60"/>
        <end position="87"/>
    </location>
</feature>
<name>A0AAD4QD83_9AGAM</name>
<evidence type="ECO:0000313" key="2">
    <source>
        <dbReference type="EMBL" id="KAH8990348.1"/>
    </source>
</evidence>
<proteinExistence type="predicted"/>
<accession>A0AAD4QD83</accession>
<sequence length="95" mass="10702">MGDLIVWVKRGASARHPSKQPLNDADIERIKDIANIHLEDTRTELKRANAVVHAMSQRDDDSEVDDIMVDDDSAWVDEDDEAMDDDATKDLISPK</sequence>
<keyword evidence="3" id="KW-1185">Reference proteome</keyword>
<dbReference type="Proteomes" id="UP001201163">
    <property type="component" value="Unassembled WGS sequence"/>
</dbReference>
<feature type="region of interest" description="Disordered" evidence="1">
    <location>
        <begin position="54"/>
        <end position="95"/>
    </location>
</feature>
<comment type="caution">
    <text evidence="2">The sequence shown here is derived from an EMBL/GenBank/DDBJ whole genome shotgun (WGS) entry which is preliminary data.</text>
</comment>
<reference evidence="2" key="1">
    <citation type="submission" date="2022-01" db="EMBL/GenBank/DDBJ databases">
        <title>Comparative genomics reveals a dynamic genome evolution in the ectomycorrhizal milk-cap (Lactarius) mushrooms.</title>
        <authorList>
            <consortium name="DOE Joint Genome Institute"/>
            <person name="Lebreton A."/>
            <person name="Tang N."/>
            <person name="Kuo A."/>
            <person name="LaButti K."/>
            <person name="Drula E."/>
            <person name="Barry K."/>
            <person name="Clum A."/>
            <person name="Lipzen A."/>
            <person name="Mousain D."/>
            <person name="Ng V."/>
            <person name="Wang R."/>
            <person name="Wang X."/>
            <person name="Dai Y."/>
            <person name="Henrissat B."/>
            <person name="Grigoriev I.V."/>
            <person name="Guerin-Laguette A."/>
            <person name="Yu F."/>
            <person name="Martin F.M."/>
        </authorList>
    </citation>
    <scope>NUCLEOTIDE SEQUENCE</scope>
    <source>
        <strain evidence="2">QP</strain>
    </source>
</reference>
<evidence type="ECO:0000256" key="1">
    <source>
        <dbReference type="SAM" id="MobiDB-lite"/>
    </source>
</evidence>